<keyword evidence="3" id="KW-1185">Reference proteome</keyword>
<comment type="caution">
    <text evidence="2">The sequence shown here is derived from an EMBL/GenBank/DDBJ whole genome shotgun (WGS) entry which is preliminary data.</text>
</comment>
<reference evidence="2" key="2">
    <citation type="submission" date="2023-05" db="EMBL/GenBank/DDBJ databases">
        <authorList>
            <consortium name="Lawrence Berkeley National Laboratory"/>
            <person name="Steindorff A."/>
            <person name="Hensen N."/>
            <person name="Bonometti L."/>
            <person name="Westerberg I."/>
            <person name="Brannstrom I.O."/>
            <person name="Guillou S."/>
            <person name="Cros-Aarteil S."/>
            <person name="Calhoun S."/>
            <person name="Haridas S."/>
            <person name="Kuo A."/>
            <person name="Mondo S."/>
            <person name="Pangilinan J."/>
            <person name="Riley R."/>
            <person name="Labutti K."/>
            <person name="Andreopoulos B."/>
            <person name="Lipzen A."/>
            <person name="Chen C."/>
            <person name="Yanf M."/>
            <person name="Daum C."/>
            <person name="Ng V."/>
            <person name="Clum A."/>
            <person name="Ohm R."/>
            <person name="Martin F."/>
            <person name="Silar P."/>
            <person name="Natvig D."/>
            <person name="Lalanne C."/>
            <person name="Gautier V."/>
            <person name="Ament-Velasquez S.L."/>
            <person name="Kruys A."/>
            <person name="Hutchinson M.I."/>
            <person name="Powell A.J."/>
            <person name="Barry K."/>
            <person name="Miller A.N."/>
            <person name="Grigoriev I.V."/>
            <person name="Debuchy R."/>
            <person name="Gladieux P."/>
            <person name="Thoren M.H."/>
            <person name="Johannesson H."/>
        </authorList>
    </citation>
    <scope>NUCLEOTIDE SEQUENCE</scope>
    <source>
        <strain evidence="2">CBS 538.74</strain>
    </source>
</reference>
<reference evidence="2" key="1">
    <citation type="journal article" date="2023" name="Mol. Phylogenet. Evol.">
        <title>Genome-scale phylogeny and comparative genomics of the fungal order Sordariales.</title>
        <authorList>
            <person name="Hensen N."/>
            <person name="Bonometti L."/>
            <person name="Westerberg I."/>
            <person name="Brannstrom I.O."/>
            <person name="Guillou S."/>
            <person name="Cros-Aarteil S."/>
            <person name="Calhoun S."/>
            <person name="Haridas S."/>
            <person name="Kuo A."/>
            <person name="Mondo S."/>
            <person name="Pangilinan J."/>
            <person name="Riley R."/>
            <person name="LaButti K."/>
            <person name="Andreopoulos B."/>
            <person name="Lipzen A."/>
            <person name="Chen C."/>
            <person name="Yan M."/>
            <person name="Daum C."/>
            <person name="Ng V."/>
            <person name="Clum A."/>
            <person name="Steindorff A."/>
            <person name="Ohm R.A."/>
            <person name="Martin F."/>
            <person name="Silar P."/>
            <person name="Natvig D.O."/>
            <person name="Lalanne C."/>
            <person name="Gautier V."/>
            <person name="Ament-Velasquez S.L."/>
            <person name="Kruys A."/>
            <person name="Hutchinson M.I."/>
            <person name="Powell A.J."/>
            <person name="Barry K."/>
            <person name="Miller A.N."/>
            <person name="Grigoriev I.V."/>
            <person name="Debuchy R."/>
            <person name="Gladieux P."/>
            <person name="Hiltunen Thoren M."/>
            <person name="Johannesson H."/>
        </authorList>
    </citation>
    <scope>NUCLEOTIDE SEQUENCE</scope>
    <source>
        <strain evidence="2">CBS 538.74</strain>
    </source>
</reference>
<dbReference type="AlphaFoldDB" id="A0AAN6VBJ9"/>
<name>A0AAN6VBJ9_9PEZI</name>
<evidence type="ECO:0008006" key="4">
    <source>
        <dbReference type="Google" id="ProtNLM"/>
    </source>
</evidence>
<sequence length="238" mass="27265">MSEESKQYIPLLTGEDNLPTWKSVVRRSFIMNGLWEYLVTDIPEPADPEKLKEWTRDRVQASLILQKSLLNPHIERMLVNNGLDMEEDDPKAIWDLVNQVVPTVTKASMSSLLYEFTRLDRKSFATLFDYINKVQEINKRLKSTGCDLQENVIIAITLWGLKSTYPNDHSFWIRAFETGTLKWAELMKELGRIALDEQIRPTMVSLPAKNTGNPQGSGQNNDKDGGKMKRCTKPGCKF</sequence>
<feature type="compositionally biased region" description="Polar residues" evidence="1">
    <location>
        <begin position="208"/>
        <end position="220"/>
    </location>
</feature>
<dbReference type="Pfam" id="PF14223">
    <property type="entry name" value="Retrotran_gag_2"/>
    <property type="match status" value="1"/>
</dbReference>
<accession>A0AAN6VBJ9</accession>
<dbReference type="Proteomes" id="UP001302745">
    <property type="component" value="Unassembled WGS sequence"/>
</dbReference>
<evidence type="ECO:0000313" key="2">
    <source>
        <dbReference type="EMBL" id="KAK4148332.1"/>
    </source>
</evidence>
<dbReference type="EMBL" id="MU857587">
    <property type="protein sequence ID" value="KAK4148332.1"/>
    <property type="molecule type" value="Genomic_DNA"/>
</dbReference>
<evidence type="ECO:0000256" key="1">
    <source>
        <dbReference type="SAM" id="MobiDB-lite"/>
    </source>
</evidence>
<proteinExistence type="predicted"/>
<feature type="non-terminal residue" evidence="2">
    <location>
        <position position="238"/>
    </location>
</feature>
<evidence type="ECO:0000313" key="3">
    <source>
        <dbReference type="Proteomes" id="UP001302745"/>
    </source>
</evidence>
<feature type="region of interest" description="Disordered" evidence="1">
    <location>
        <begin position="205"/>
        <end position="238"/>
    </location>
</feature>
<gene>
    <name evidence="2" type="ORF">C8A00DRAFT_39159</name>
</gene>
<organism evidence="2 3">
    <name type="scientific">Chaetomidium leptoderma</name>
    <dbReference type="NCBI Taxonomy" id="669021"/>
    <lineage>
        <taxon>Eukaryota</taxon>
        <taxon>Fungi</taxon>
        <taxon>Dikarya</taxon>
        <taxon>Ascomycota</taxon>
        <taxon>Pezizomycotina</taxon>
        <taxon>Sordariomycetes</taxon>
        <taxon>Sordariomycetidae</taxon>
        <taxon>Sordariales</taxon>
        <taxon>Chaetomiaceae</taxon>
        <taxon>Chaetomidium</taxon>
    </lineage>
</organism>
<protein>
    <recommendedName>
        <fullName evidence="4">DUF4219 domain-containing protein</fullName>
    </recommendedName>
</protein>